<dbReference type="SMART" id="SM00671">
    <property type="entry name" value="SEL1"/>
    <property type="match status" value="1"/>
</dbReference>
<feature type="compositionally biased region" description="Basic and acidic residues" evidence="1">
    <location>
        <begin position="309"/>
        <end position="323"/>
    </location>
</feature>
<sequence>MEMSIRLVFLAILTTSLCACEKEGHDSVTSEDIAHAMEKLSFACTPEADHLPTVNDDAQALYRYALFLQSREGGKNFDYIARYYRLAYAAGSYIAATNLHALISEGLIESNDPENEVINIVEDLIARDIPGGYYDMGHYLETGYGVKQDTSRANAYFRRAADLGNADAQYYVSNLLEEIEDAKQVVLDMRRCAMDQGHAEAAYSYGIFQKARDIYPEAVQGFQAGVRNGSSNSAGFLSGGFKTTEPKNRLYYFALEADTERSMRYEKIESFLSRYEHLGPKVPDIDQIVPLPPAKLPEWDGTFEWLKKRESTPPAEKPSEDMIRALSQEKGLDPTTGMPLAAVKK</sequence>
<dbReference type="Pfam" id="PF19933">
    <property type="entry name" value="DUF6396"/>
    <property type="match status" value="1"/>
</dbReference>
<dbReference type="Gene3D" id="1.25.40.10">
    <property type="entry name" value="Tetratricopeptide repeat domain"/>
    <property type="match status" value="1"/>
</dbReference>
<proteinExistence type="predicted"/>
<dbReference type="PANTHER" id="PTHR11102">
    <property type="entry name" value="SEL-1-LIKE PROTEIN"/>
    <property type="match status" value="1"/>
</dbReference>
<protein>
    <submittedName>
        <fullName evidence="3">Putative lipoprotein</fullName>
    </submittedName>
</protein>
<dbReference type="AlphaFoldDB" id="A0A0P9JA35"/>
<gene>
    <name evidence="3" type="ORF">ALO88_00851</name>
</gene>
<feature type="region of interest" description="Disordered" evidence="1">
    <location>
        <begin position="309"/>
        <end position="345"/>
    </location>
</feature>
<name>A0A0P9JA35_9PSED</name>
<feature type="domain" description="DUF6396" evidence="2">
    <location>
        <begin position="233"/>
        <end position="340"/>
    </location>
</feature>
<dbReference type="InterPro" id="IPR011990">
    <property type="entry name" value="TPR-like_helical_dom_sf"/>
</dbReference>
<dbReference type="PROSITE" id="PS51257">
    <property type="entry name" value="PROKAR_LIPOPROTEIN"/>
    <property type="match status" value="1"/>
</dbReference>
<dbReference type="InterPro" id="IPR050767">
    <property type="entry name" value="Sel1_AlgK"/>
</dbReference>
<dbReference type="InterPro" id="IPR006597">
    <property type="entry name" value="Sel1-like"/>
</dbReference>
<evidence type="ECO:0000259" key="2">
    <source>
        <dbReference type="Pfam" id="PF19933"/>
    </source>
</evidence>
<evidence type="ECO:0000313" key="3">
    <source>
        <dbReference type="EMBL" id="KPW46873.1"/>
    </source>
</evidence>
<dbReference type="EMBL" id="LJPT01000121">
    <property type="protein sequence ID" value="KPW46873.1"/>
    <property type="molecule type" value="Genomic_DNA"/>
</dbReference>
<dbReference type="PANTHER" id="PTHR11102:SF160">
    <property type="entry name" value="ERAD-ASSOCIATED E3 UBIQUITIN-PROTEIN LIGASE COMPONENT HRD3"/>
    <property type="match status" value="1"/>
</dbReference>
<dbReference type="PATRIC" id="fig|251702.3.peg.1129"/>
<reference evidence="3 4" key="1">
    <citation type="submission" date="2015-09" db="EMBL/GenBank/DDBJ databases">
        <title>Genome announcement of multiple Pseudomonas syringae strains.</title>
        <authorList>
            <person name="Thakur S."/>
            <person name="Wang P.W."/>
            <person name="Gong Y."/>
            <person name="Weir B.S."/>
            <person name="Guttman D.S."/>
        </authorList>
    </citation>
    <scope>NUCLEOTIDE SEQUENCE [LARGE SCALE GENOMIC DNA]</scope>
    <source>
        <strain evidence="3 4">ICMP4303</strain>
    </source>
</reference>
<accession>A0A0P9JA35</accession>
<keyword evidence="3" id="KW-0449">Lipoprotein</keyword>
<dbReference type="InterPro" id="IPR045653">
    <property type="entry name" value="DUF6396"/>
</dbReference>
<comment type="caution">
    <text evidence="3">The sequence shown here is derived from an EMBL/GenBank/DDBJ whole genome shotgun (WGS) entry which is preliminary data.</text>
</comment>
<organism evidence="3 4">
    <name type="scientific">Pseudomonas syringae pv. antirrhini</name>
    <dbReference type="NCBI Taxonomy" id="251702"/>
    <lineage>
        <taxon>Bacteria</taxon>
        <taxon>Pseudomonadati</taxon>
        <taxon>Pseudomonadota</taxon>
        <taxon>Gammaproteobacteria</taxon>
        <taxon>Pseudomonadales</taxon>
        <taxon>Pseudomonadaceae</taxon>
        <taxon>Pseudomonas</taxon>
    </lineage>
</organism>
<dbReference type="Pfam" id="PF08238">
    <property type="entry name" value="Sel1"/>
    <property type="match status" value="1"/>
</dbReference>
<evidence type="ECO:0000313" key="4">
    <source>
        <dbReference type="Proteomes" id="UP000050425"/>
    </source>
</evidence>
<dbReference type="Proteomes" id="UP000050425">
    <property type="component" value="Unassembled WGS sequence"/>
</dbReference>
<dbReference type="SUPFAM" id="SSF81901">
    <property type="entry name" value="HCP-like"/>
    <property type="match status" value="1"/>
</dbReference>
<evidence type="ECO:0000256" key="1">
    <source>
        <dbReference type="SAM" id="MobiDB-lite"/>
    </source>
</evidence>